<dbReference type="EMBL" id="UZAD01013189">
    <property type="protein sequence ID" value="VDN91681.1"/>
    <property type="molecule type" value="Genomic_DNA"/>
</dbReference>
<reference evidence="3" key="1">
    <citation type="submission" date="2017-02" db="UniProtKB">
        <authorList>
            <consortium name="WormBaseParasite"/>
        </authorList>
    </citation>
    <scope>IDENTIFICATION</scope>
</reference>
<organism evidence="3">
    <name type="scientific">Brugia pahangi</name>
    <name type="common">Filarial nematode worm</name>
    <dbReference type="NCBI Taxonomy" id="6280"/>
    <lineage>
        <taxon>Eukaryota</taxon>
        <taxon>Metazoa</taxon>
        <taxon>Ecdysozoa</taxon>
        <taxon>Nematoda</taxon>
        <taxon>Chromadorea</taxon>
        <taxon>Rhabditida</taxon>
        <taxon>Spirurina</taxon>
        <taxon>Spiruromorpha</taxon>
        <taxon>Filarioidea</taxon>
        <taxon>Onchocercidae</taxon>
        <taxon>Brugia</taxon>
    </lineage>
</organism>
<protein>
    <submittedName>
        <fullName evidence="1 3">Uncharacterized protein</fullName>
    </submittedName>
</protein>
<dbReference type="Proteomes" id="UP000278627">
    <property type="component" value="Unassembled WGS sequence"/>
</dbReference>
<dbReference type="WBParaSite" id="BPAG_0001053301-mRNA-1">
    <property type="protein sequence ID" value="BPAG_0001053301-mRNA-1"/>
    <property type="gene ID" value="BPAG_0001053301"/>
</dbReference>
<sequence length="39" mass="4389">MLSSLKFNKFVVNSDSAISQHLATSFRLPSNFWGGIFLQ</sequence>
<keyword evidence="2" id="KW-1185">Reference proteome</keyword>
<reference evidence="1 2" key="2">
    <citation type="submission" date="2018-11" db="EMBL/GenBank/DDBJ databases">
        <authorList>
            <consortium name="Pathogen Informatics"/>
        </authorList>
    </citation>
    <scope>NUCLEOTIDE SEQUENCE [LARGE SCALE GENOMIC DNA]</scope>
</reference>
<dbReference type="AlphaFoldDB" id="A0A0N4TPP7"/>
<evidence type="ECO:0000313" key="2">
    <source>
        <dbReference type="Proteomes" id="UP000278627"/>
    </source>
</evidence>
<proteinExistence type="predicted"/>
<name>A0A0N4TPP7_BRUPA</name>
<accession>A0A0N4TPP7</accession>
<evidence type="ECO:0000313" key="1">
    <source>
        <dbReference type="EMBL" id="VDN91681.1"/>
    </source>
</evidence>
<evidence type="ECO:0000313" key="3">
    <source>
        <dbReference type="WBParaSite" id="BPAG_0001053301-mRNA-1"/>
    </source>
</evidence>
<gene>
    <name evidence="1" type="ORF">BPAG_LOCUS10495</name>
</gene>